<feature type="region of interest" description="Disordered" evidence="1">
    <location>
        <begin position="1"/>
        <end position="46"/>
    </location>
</feature>
<organism evidence="3 4">
    <name type="scientific">Lymnaea stagnalis</name>
    <name type="common">Great pond snail</name>
    <name type="synonym">Helix stagnalis</name>
    <dbReference type="NCBI Taxonomy" id="6523"/>
    <lineage>
        <taxon>Eukaryota</taxon>
        <taxon>Metazoa</taxon>
        <taxon>Spiralia</taxon>
        <taxon>Lophotrochozoa</taxon>
        <taxon>Mollusca</taxon>
        <taxon>Gastropoda</taxon>
        <taxon>Heterobranchia</taxon>
        <taxon>Euthyneura</taxon>
        <taxon>Panpulmonata</taxon>
        <taxon>Hygrophila</taxon>
        <taxon>Lymnaeoidea</taxon>
        <taxon>Lymnaeidae</taxon>
        <taxon>Lymnaea</taxon>
    </lineage>
</organism>
<gene>
    <name evidence="3" type="ORF">GSLYS_00001607001</name>
</gene>
<name>A0AAV2H183_LYMST</name>
<feature type="compositionally biased region" description="Acidic residues" evidence="1">
    <location>
        <begin position="31"/>
        <end position="41"/>
    </location>
</feature>
<feature type="compositionally biased region" description="Acidic residues" evidence="1">
    <location>
        <begin position="10"/>
        <end position="20"/>
    </location>
</feature>
<evidence type="ECO:0000256" key="2">
    <source>
        <dbReference type="SAM" id="Phobius"/>
    </source>
</evidence>
<protein>
    <submittedName>
        <fullName evidence="3">Uncharacterized protein</fullName>
    </submittedName>
</protein>
<keyword evidence="2" id="KW-1133">Transmembrane helix</keyword>
<keyword evidence="4" id="KW-1185">Reference proteome</keyword>
<evidence type="ECO:0000256" key="1">
    <source>
        <dbReference type="SAM" id="MobiDB-lite"/>
    </source>
</evidence>
<accession>A0AAV2H183</accession>
<evidence type="ECO:0000313" key="3">
    <source>
        <dbReference type="EMBL" id="CAL1527430.1"/>
    </source>
</evidence>
<keyword evidence="2" id="KW-0812">Transmembrane</keyword>
<feature type="transmembrane region" description="Helical" evidence="2">
    <location>
        <begin position="81"/>
        <end position="100"/>
    </location>
</feature>
<dbReference type="Proteomes" id="UP001497497">
    <property type="component" value="Unassembled WGS sequence"/>
</dbReference>
<keyword evidence="2" id="KW-0472">Membrane</keyword>
<evidence type="ECO:0000313" key="4">
    <source>
        <dbReference type="Proteomes" id="UP001497497"/>
    </source>
</evidence>
<sequence>MASLQKDGENVSELELDNPEIDATVVPDFPESTEDLEEDNAGDDRAIDSTRATLRATNAKKEQVLLEHTLNSLQRSTELPLIWKLCLFVLWIFSGRLRAIRKMRFEARRKKSWTELVRIYHKSVQSKQNRMAE</sequence>
<proteinExistence type="predicted"/>
<dbReference type="AlphaFoldDB" id="A0AAV2H183"/>
<reference evidence="3 4" key="1">
    <citation type="submission" date="2024-04" db="EMBL/GenBank/DDBJ databases">
        <authorList>
            <consortium name="Genoscope - CEA"/>
            <person name="William W."/>
        </authorList>
    </citation>
    <scope>NUCLEOTIDE SEQUENCE [LARGE SCALE GENOMIC DNA]</scope>
</reference>
<dbReference type="EMBL" id="CAXITT010000017">
    <property type="protein sequence ID" value="CAL1527430.1"/>
    <property type="molecule type" value="Genomic_DNA"/>
</dbReference>
<comment type="caution">
    <text evidence="3">The sequence shown here is derived from an EMBL/GenBank/DDBJ whole genome shotgun (WGS) entry which is preliminary data.</text>
</comment>